<proteinExistence type="predicted"/>
<accession>A0A0P4R1T4</accession>
<sequence>MTTQDHQGAAEAADGQALAAVAGGLTYPIAPGYRVKVRQGPSTDSPVVRQLAEGARIQIRCQRHGQKVSGPYGTSDIWDNIAPGEYISDTYVRTGSSGMVAPLCTS</sequence>
<dbReference type="RefSeq" id="WP_042150162.1">
    <property type="nucleotide sequence ID" value="NZ_BBNO01000002.1"/>
</dbReference>
<dbReference type="EMBL" id="BBNO01000002">
    <property type="protein sequence ID" value="GAO06774.1"/>
    <property type="molecule type" value="Genomic_DNA"/>
</dbReference>
<dbReference type="AlphaFoldDB" id="A0A0P4R1T4"/>
<dbReference type="Proteomes" id="UP000048965">
    <property type="component" value="Unassembled WGS sequence"/>
</dbReference>
<evidence type="ECO:0000313" key="2">
    <source>
        <dbReference type="Proteomes" id="UP000048965"/>
    </source>
</evidence>
<reference evidence="2" key="1">
    <citation type="submission" date="2014-09" db="EMBL/GenBank/DDBJ databases">
        <title>Whole genome shotgun sequence of Streptomyces sp. NBRC 110027.</title>
        <authorList>
            <person name="Komaki H."/>
            <person name="Ichikawa N."/>
            <person name="Katano-Makiyama Y."/>
            <person name="Hosoyama A."/>
            <person name="Hashimoto M."/>
            <person name="Uohara A."/>
            <person name="Kitahashi Y."/>
            <person name="Ohji S."/>
            <person name="Kimura A."/>
            <person name="Yamazoe A."/>
            <person name="Igarashi Y."/>
            <person name="Fujita N."/>
        </authorList>
    </citation>
    <scope>NUCLEOTIDE SEQUENCE [LARGE SCALE GENOMIC DNA]</scope>
    <source>
        <strain evidence="2">NBRC 110027</strain>
    </source>
</reference>
<dbReference type="Gene3D" id="2.30.30.40">
    <property type="entry name" value="SH3 Domains"/>
    <property type="match status" value="1"/>
</dbReference>
<name>A0A0P4R1T4_9ACTN</name>
<organism evidence="1 2">
    <name type="scientific">Streptomyces lydicamycinicus</name>
    <dbReference type="NCBI Taxonomy" id="1546107"/>
    <lineage>
        <taxon>Bacteria</taxon>
        <taxon>Bacillati</taxon>
        <taxon>Actinomycetota</taxon>
        <taxon>Actinomycetes</taxon>
        <taxon>Kitasatosporales</taxon>
        <taxon>Streptomycetaceae</taxon>
        <taxon>Streptomyces</taxon>
    </lineage>
</organism>
<gene>
    <name evidence="1" type="ORF">TPA0598_02_00120</name>
</gene>
<evidence type="ECO:0000313" key="1">
    <source>
        <dbReference type="EMBL" id="GAO06774.1"/>
    </source>
</evidence>
<dbReference type="OrthoDB" id="4305308at2"/>
<comment type="caution">
    <text evidence="1">The sequence shown here is derived from an EMBL/GenBank/DDBJ whole genome shotgun (WGS) entry which is preliminary data.</text>
</comment>
<protein>
    <submittedName>
        <fullName evidence="1">Uncharacterized protein</fullName>
    </submittedName>
</protein>
<reference evidence="1 2" key="2">
    <citation type="journal article" date="2015" name="Stand. Genomic Sci.">
        <title>Draft genome sequence of marine-derived Streptomyces sp. TP-A0598, a producer of anti-MRSA antibiotic lydicamycins.</title>
        <authorList>
            <person name="Komaki H."/>
            <person name="Ichikawa N."/>
            <person name="Hosoyama A."/>
            <person name="Fujita N."/>
            <person name="Igarashi Y."/>
        </authorList>
    </citation>
    <scope>NUCLEOTIDE SEQUENCE [LARGE SCALE GENOMIC DNA]</scope>
    <source>
        <strain evidence="1 2">NBRC 110027</strain>
    </source>
</reference>
<keyword evidence="2" id="KW-1185">Reference proteome</keyword>